<dbReference type="PANTHER" id="PTHR34480">
    <property type="entry name" value="OS01G0967800 PROTEIN-RELATED"/>
    <property type="match status" value="1"/>
</dbReference>
<proteinExistence type="predicted"/>
<dbReference type="EMBL" id="RWGY01000026">
    <property type="protein sequence ID" value="TVU22678.1"/>
    <property type="molecule type" value="Genomic_DNA"/>
</dbReference>
<gene>
    <name evidence="1" type="ORF">EJB05_32393</name>
</gene>
<organism evidence="1 2">
    <name type="scientific">Eragrostis curvula</name>
    <name type="common">weeping love grass</name>
    <dbReference type="NCBI Taxonomy" id="38414"/>
    <lineage>
        <taxon>Eukaryota</taxon>
        <taxon>Viridiplantae</taxon>
        <taxon>Streptophyta</taxon>
        <taxon>Embryophyta</taxon>
        <taxon>Tracheophyta</taxon>
        <taxon>Spermatophyta</taxon>
        <taxon>Magnoliopsida</taxon>
        <taxon>Liliopsida</taxon>
        <taxon>Poales</taxon>
        <taxon>Poaceae</taxon>
        <taxon>PACMAD clade</taxon>
        <taxon>Chloridoideae</taxon>
        <taxon>Eragrostideae</taxon>
        <taxon>Eragrostidinae</taxon>
        <taxon>Eragrostis</taxon>
    </lineage>
</organism>
<evidence type="ECO:0000313" key="1">
    <source>
        <dbReference type="EMBL" id="TVU22678.1"/>
    </source>
</evidence>
<evidence type="ECO:0000313" key="2">
    <source>
        <dbReference type="Proteomes" id="UP000324897"/>
    </source>
</evidence>
<protein>
    <submittedName>
        <fullName evidence="1">Uncharacterized protein</fullName>
    </submittedName>
</protein>
<dbReference type="AlphaFoldDB" id="A0A5J9UHL9"/>
<dbReference type="Proteomes" id="UP000324897">
    <property type="component" value="Unassembled WGS sequence"/>
</dbReference>
<accession>A0A5J9UHL9</accession>
<dbReference type="Gramene" id="TVU22678">
    <property type="protein sequence ID" value="TVU22678"/>
    <property type="gene ID" value="EJB05_32393"/>
</dbReference>
<sequence length="484" mass="56852">MPVRIRRRRLPVLSRHRKFAASVTRGREKPRDDAVQESLQPWEYPSLPAPGDFSLLSAENHMAEGGVTYKIEHWRAWSGPFSGDMSCGYSHTGLPLIGLFPCFPPNEIVYTLAGPSFLEFYFGVWNGEFVIPDWDYFCWDDYAVQDKQDTIEEEQERAGKFGKGEDISKEEYMGFLDLLPNKSTPYVDDLHRLDIEQQLKLYERHAFYRIKACKLLQGHSIDSLDDGKLQRMYPPEHLEQKGYFKCYEENGTLGWFFHPDHCELAALDDYQRLALVDDGCYEYMDWDSYRCSYYTHEVDREYVKYCETISKEIRWLEDYVALDSTCREEWDKLSSRAARQAMKIATRFTKISVGLAHLAFMEYKSRLSFNFCNLKEMDGVYFEIWKRVVKQQMSFKQALKEVCELNKFPLRQGFMKYVLNNGFSAWETKFDICTAGIHEQFDETEAHWLIKETLKAMCKRSKGYEKYARKKLKIAELIGLIPTA</sequence>
<name>A0A5J9UHL9_9POAL</name>
<dbReference type="OrthoDB" id="587492at2759"/>
<reference evidence="1 2" key="1">
    <citation type="journal article" date="2019" name="Sci. Rep.">
        <title>A high-quality genome of Eragrostis curvula grass provides insights into Poaceae evolution and supports new strategies to enhance forage quality.</title>
        <authorList>
            <person name="Carballo J."/>
            <person name="Santos B.A.C.M."/>
            <person name="Zappacosta D."/>
            <person name="Garbus I."/>
            <person name="Selva J.P."/>
            <person name="Gallo C.A."/>
            <person name="Diaz A."/>
            <person name="Albertini E."/>
            <person name="Caccamo M."/>
            <person name="Echenique V."/>
        </authorList>
    </citation>
    <scope>NUCLEOTIDE SEQUENCE [LARGE SCALE GENOMIC DNA]</scope>
    <source>
        <strain evidence="2">cv. Victoria</strain>
        <tissue evidence="1">Leaf</tissue>
    </source>
</reference>
<keyword evidence="2" id="KW-1185">Reference proteome</keyword>
<comment type="caution">
    <text evidence="1">The sequence shown here is derived from an EMBL/GenBank/DDBJ whole genome shotgun (WGS) entry which is preliminary data.</text>
</comment>